<evidence type="ECO:0000313" key="6">
    <source>
        <dbReference type="EMBL" id="MDD1783011.1"/>
    </source>
</evidence>
<keyword evidence="4" id="KW-0812">Transmembrane</keyword>
<dbReference type="InterPro" id="IPR020449">
    <property type="entry name" value="Tscrpt_reg_AraC-type_HTH"/>
</dbReference>
<keyword evidence="2" id="KW-0238">DNA-binding</keyword>
<dbReference type="InterPro" id="IPR015943">
    <property type="entry name" value="WD40/YVTN_repeat-like_dom_sf"/>
</dbReference>
<feature type="transmembrane region" description="Helical" evidence="4">
    <location>
        <begin position="716"/>
        <end position="738"/>
    </location>
</feature>
<keyword evidence="1" id="KW-0805">Transcription regulation</keyword>
<dbReference type="SUPFAM" id="SSF46689">
    <property type="entry name" value="Homeodomain-like"/>
    <property type="match status" value="1"/>
</dbReference>
<sequence length="917" mass="102096">MRLSFRMPALQRCLIALIVGLSSLSSAVLNASPFFLQFPFEYSLTSKVIKTMEYIEEKGVWLLDSSGAVSYYDGTKIRSLSLFVPSLPEVSDIAVLNGKLYLLIDNKLHHYDLITGKVTPSHYASGLNINDIESGGDTLFVAATSGGYRLDIEQQRVEKLSSDNLIQIYSSSQGVLGNNGNQIIDITHQRVLYEFSSNTQIFDAKRWGDSLFVAGTQGLSVIRQGHVIQRYLVNNIGYAIEKTVEGIWLGTNKGLFLAESSAENLVFVPMSTSQPDAFSFLGQQVTAIERGDKDDLWIASDSGLNFRSSILAGLYRLPSGHLNGDLAEAGISSFVDWQGQYFLGSRNKLVKLNRTLHPVLSKTFNFSIQSMEVLENTLWVATASGLHAYHAESLRPVDEELPQLLREIPIDRLLADEHSVWIASENRILRYWPESQTLVDFDSSWSQSGEARLLSLLDMESVGVWLGTSHGLVHYFDGSFRDVLSKDDVGAVKYLSESDKENLWLVASNGVYGYSMTEGGAANPILNHTENGKVLCAYVHDNEMTYITTKGVFRNIKGHTQKQSVLTTQLTSQSVRYFCEMTKQATYFAGDLGVFSLSTETLDQLFNLPLRPSFVSTVYIDDAPYRMGPLSDFVQLSVPAKSTAKIDISQMPFNLREGVSYQLLGSGSDIWHKTRDNQLVFSALGSGDYTLIVKESLTSGQESKRQLFSFSVDRVWYEQLGVIIIGMLVIALLGFVYFHQSNFRARKRVSIDEKISDGEILAAREVDPPLFVDTVVFTSAELASEVETDPYQPAYAPIEADESSTASDEAWKSNAQAEIDTHFGDPDYTTSSLATALYISERSLQRRFKALFGYTFKEALISTRLENATRMLANGSKVSDVSVACGFNEPSYFSKSFKARYGCTPTQFREKFEEKSE</sequence>
<gene>
    <name evidence="6" type="ORF">LRP49_17735</name>
</gene>
<dbReference type="RefSeq" id="WP_274143641.1">
    <property type="nucleotide sequence ID" value="NZ_JAJUBB010000015.1"/>
</dbReference>
<name>A0ABT5QPU3_9GAMM</name>
<feature type="domain" description="HTH araC/xylS-type" evidence="5">
    <location>
        <begin position="813"/>
        <end position="911"/>
    </location>
</feature>
<dbReference type="Gene3D" id="1.10.10.60">
    <property type="entry name" value="Homeodomain-like"/>
    <property type="match status" value="1"/>
</dbReference>
<dbReference type="InterPro" id="IPR009057">
    <property type="entry name" value="Homeodomain-like_sf"/>
</dbReference>
<evidence type="ECO:0000256" key="4">
    <source>
        <dbReference type="SAM" id="Phobius"/>
    </source>
</evidence>
<dbReference type="PROSITE" id="PS00041">
    <property type="entry name" value="HTH_ARAC_FAMILY_1"/>
    <property type="match status" value="1"/>
</dbReference>
<organism evidence="6 7">
    <name type="scientific">Enterovibrio qingdaonensis</name>
    <dbReference type="NCBI Taxonomy" id="2899818"/>
    <lineage>
        <taxon>Bacteria</taxon>
        <taxon>Pseudomonadati</taxon>
        <taxon>Pseudomonadota</taxon>
        <taxon>Gammaproteobacteria</taxon>
        <taxon>Vibrionales</taxon>
        <taxon>Vibrionaceae</taxon>
        <taxon>Enterovibrio</taxon>
    </lineage>
</organism>
<comment type="caution">
    <text evidence="6">The sequence shown here is derived from an EMBL/GenBank/DDBJ whole genome shotgun (WGS) entry which is preliminary data.</text>
</comment>
<dbReference type="Pfam" id="PF12833">
    <property type="entry name" value="HTH_18"/>
    <property type="match status" value="1"/>
</dbReference>
<dbReference type="SMART" id="SM00342">
    <property type="entry name" value="HTH_ARAC"/>
    <property type="match status" value="1"/>
</dbReference>
<evidence type="ECO:0000256" key="2">
    <source>
        <dbReference type="ARBA" id="ARBA00023125"/>
    </source>
</evidence>
<reference evidence="6" key="1">
    <citation type="submission" date="2021-12" db="EMBL/GenBank/DDBJ databases">
        <title>Enterovibrio ZSDZ35 sp. nov. and Enterovibrio ZSDZ42 sp. nov., isolated from coastal seawater in Qingdao.</title>
        <authorList>
            <person name="Zhang P."/>
        </authorList>
    </citation>
    <scope>NUCLEOTIDE SEQUENCE</scope>
    <source>
        <strain evidence="6">ZSDZ35</strain>
    </source>
</reference>
<dbReference type="Gene3D" id="2.130.10.10">
    <property type="entry name" value="YVTN repeat-like/Quinoprotein amine dehydrogenase"/>
    <property type="match status" value="2"/>
</dbReference>
<dbReference type="EMBL" id="JAJUBB010000015">
    <property type="protein sequence ID" value="MDD1783011.1"/>
    <property type="molecule type" value="Genomic_DNA"/>
</dbReference>
<keyword evidence="3" id="KW-0804">Transcription</keyword>
<dbReference type="Proteomes" id="UP001149821">
    <property type="component" value="Unassembled WGS sequence"/>
</dbReference>
<proteinExistence type="predicted"/>
<dbReference type="PRINTS" id="PR00032">
    <property type="entry name" value="HTHARAC"/>
</dbReference>
<keyword evidence="4" id="KW-0472">Membrane</keyword>
<protein>
    <submittedName>
        <fullName evidence="6">Helix-turn-helix domain-containing protein</fullName>
    </submittedName>
</protein>
<evidence type="ECO:0000313" key="7">
    <source>
        <dbReference type="Proteomes" id="UP001149821"/>
    </source>
</evidence>
<dbReference type="PANTHER" id="PTHR43280:SF28">
    <property type="entry name" value="HTH-TYPE TRANSCRIPTIONAL ACTIVATOR RHAS"/>
    <property type="match status" value="1"/>
</dbReference>
<dbReference type="Gene3D" id="2.60.40.10">
    <property type="entry name" value="Immunoglobulins"/>
    <property type="match status" value="1"/>
</dbReference>
<evidence type="ECO:0000256" key="3">
    <source>
        <dbReference type="ARBA" id="ARBA00023163"/>
    </source>
</evidence>
<evidence type="ECO:0000256" key="1">
    <source>
        <dbReference type="ARBA" id="ARBA00023015"/>
    </source>
</evidence>
<keyword evidence="7" id="KW-1185">Reference proteome</keyword>
<dbReference type="PANTHER" id="PTHR43280">
    <property type="entry name" value="ARAC-FAMILY TRANSCRIPTIONAL REGULATOR"/>
    <property type="match status" value="1"/>
</dbReference>
<evidence type="ECO:0000259" key="5">
    <source>
        <dbReference type="PROSITE" id="PS01124"/>
    </source>
</evidence>
<dbReference type="InterPro" id="IPR018062">
    <property type="entry name" value="HTH_AraC-typ_CS"/>
</dbReference>
<keyword evidence="4" id="KW-1133">Transmembrane helix</keyword>
<accession>A0ABT5QPU3</accession>
<dbReference type="PROSITE" id="PS01124">
    <property type="entry name" value="HTH_ARAC_FAMILY_2"/>
    <property type="match status" value="1"/>
</dbReference>
<dbReference type="InterPro" id="IPR013783">
    <property type="entry name" value="Ig-like_fold"/>
</dbReference>
<dbReference type="InterPro" id="IPR018060">
    <property type="entry name" value="HTH_AraC"/>
</dbReference>